<feature type="region of interest" description="Disordered" evidence="1">
    <location>
        <begin position="1"/>
        <end position="101"/>
    </location>
</feature>
<dbReference type="NCBIfam" id="TIGR01167">
    <property type="entry name" value="LPXTG_anchor"/>
    <property type="match status" value="1"/>
</dbReference>
<accession>A0A0A1DG19</accession>
<feature type="compositionally biased region" description="Pro residues" evidence="1">
    <location>
        <begin position="31"/>
        <end position="49"/>
    </location>
</feature>
<dbReference type="AlphaFoldDB" id="A0A0A1DG19"/>
<dbReference type="eggNOG" id="ENOG503213F">
    <property type="taxonomic scope" value="Bacteria"/>
</dbReference>
<evidence type="ECO:0000313" key="3">
    <source>
        <dbReference type="EMBL" id="AIY16276.2"/>
    </source>
</evidence>
<feature type="compositionally biased region" description="Basic and acidic residues" evidence="1">
    <location>
        <begin position="61"/>
        <end position="71"/>
    </location>
</feature>
<dbReference type="KEGG" id="psim:KR76_04990"/>
<name>A0A0A1DG19_NOCSI</name>
<reference evidence="3 4" key="1">
    <citation type="journal article" date="2015" name="Genome Announc.">
        <title>Complete Genome Sequence of Steroid-Transforming Nocardioides simplex VKM Ac-2033D.</title>
        <authorList>
            <person name="Shtratnikova V.Y."/>
            <person name="Schelkunov M.I."/>
            <person name="Pekov Y.A."/>
            <person name="Fokina V.V."/>
            <person name="Logacheva M.D."/>
            <person name="Sokolov S.L."/>
            <person name="Bragin E.Y."/>
            <person name="Ashapkin V.V."/>
            <person name="Donova M.V."/>
        </authorList>
    </citation>
    <scope>NUCLEOTIDE SEQUENCE [LARGE SCALE GENOMIC DNA]</scope>
    <source>
        <strain evidence="3 4">VKM Ac-2033D</strain>
    </source>
</reference>
<dbReference type="Proteomes" id="UP000030300">
    <property type="component" value="Chromosome"/>
</dbReference>
<dbReference type="GeneID" id="96608309"/>
<keyword evidence="2" id="KW-0812">Transmembrane</keyword>
<dbReference type="STRING" id="2045.KR76_04990"/>
<feature type="transmembrane region" description="Helical" evidence="2">
    <location>
        <begin position="646"/>
        <end position="666"/>
    </location>
</feature>
<keyword evidence="2" id="KW-0472">Membrane</keyword>
<keyword evidence="4" id="KW-1185">Reference proteome</keyword>
<dbReference type="HOGENOM" id="CLU_409291_0_0_11"/>
<dbReference type="RefSeq" id="WP_052138254.1">
    <property type="nucleotide sequence ID" value="NZ_BJMC01000003.1"/>
</dbReference>
<evidence type="ECO:0000256" key="2">
    <source>
        <dbReference type="SAM" id="Phobius"/>
    </source>
</evidence>
<proteinExistence type="predicted"/>
<feature type="compositionally biased region" description="Low complexity" evidence="1">
    <location>
        <begin position="1"/>
        <end position="14"/>
    </location>
</feature>
<evidence type="ECO:0000256" key="1">
    <source>
        <dbReference type="SAM" id="MobiDB-lite"/>
    </source>
</evidence>
<dbReference type="EMBL" id="CP009896">
    <property type="protein sequence ID" value="AIY16276.2"/>
    <property type="molecule type" value="Genomic_DNA"/>
</dbReference>
<feature type="compositionally biased region" description="Low complexity" evidence="1">
    <location>
        <begin position="75"/>
        <end position="101"/>
    </location>
</feature>
<protein>
    <submittedName>
        <fullName evidence="3">Uncharacterized protein</fullName>
    </submittedName>
</protein>
<organism evidence="3 4">
    <name type="scientific">Nocardioides simplex</name>
    <name type="common">Arthrobacter simplex</name>
    <dbReference type="NCBI Taxonomy" id="2045"/>
    <lineage>
        <taxon>Bacteria</taxon>
        <taxon>Bacillati</taxon>
        <taxon>Actinomycetota</taxon>
        <taxon>Actinomycetes</taxon>
        <taxon>Propionibacteriales</taxon>
        <taxon>Nocardioidaceae</taxon>
        <taxon>Pimelobacter</taxon>
    </lineage>
</organism>
<gene>
    <name evidence="3" type="ORF">KR76_04990</name>
</gene>
<sequence>MVLASTAFAAPALADDVDSDPGTPAVSETPAPTPDPKPAPEPKPAPKPTNEPDQGGSGSSSDDKPAGKPDKPTGATSTDDAEPATPAAPVEAPKTPAKKAAAVATPSAGTLFSAAAAEDEPNEKKVVVCKYVSTPPGVLHHIVIPSVNSLPGFPGTFPWAFADAQISVAIRYANVGEQAHDVSLSECPTQIAKPVVPVTDECGPGNAVYGEIPVGNYTAVRNPDGSITLTADAGYLFFGGTKTVTLPVPVETNTAACPEPAEIAPPELDVIDECGPGNAHYEPVPASDDYTSVVNQDGSVTLTAVAPATFPGGAATYTYPVPTETNTAACPVNEKKVVVCKYVSTPGGVLDHIIIVSVNTLKDFPDPAVFPWQFPDAQDSVAIRYALDGEQAHDVSDVECPQAITPPEVPVTDDCGPGNAVYGEVPAGHYSVTRNQDGSITLTADAGWTFPGGAPTYSYPVPEDQNVACPAAITPPELDVTDPCGPGNAVYGEVPENQGYTVTRNEDGSITLTAVGNTEFPGGAPTYTYPVPTETNTEACPVDGRAVVCSIPMSTQVSARADIPGTILILDIADLIAKGFAGVFPFSYTENGVEYDVIRAAAPGETADQVTGITCGVDDVVVNHPPKTPGEVGGVTTGLPNTGGPAGWLIPAGVAMVLAGAALMLLRRREA</sequence>
<dbReference type="OrthoDB" id="3778243at2"/>
<keyword evidence="2" id="KW-1133">Transmembrane helix</keyword>
<evidence type="ECO:0000313" key="4">
    <source>
        <dbReference type="Proteomes" id="UP000030300"/>
    </source>
</evidence>